<dbReference type="HOGENOM" id="CLU_017436_3_0_9"/>
<dbReference type="Pfam" id="PF17853">
    <property type="entry name" value="GGDEF_2"/>
    <property type="match status" value="1"/>
</dbReference>
<dbReference type="Proteomes" id="UP000002730">
    <property type="component" value="Chromosome"/>
</dbReference>
<name>D9SN09_CLOC7</name>
<dbReference type="Pfam" id="PF13556">
    <property type="entry name" value="HTH_30"/>
    <property type="match status" value="1"/>
</dbReference>
<feature type="domain" description="CdaR GGDEF-like" evidence="4">
    <location>
        <begin position="298"/>
        <end position="422"/>
    </location>
</feature>
<feature type="domain" description="PucR C-terminal helix-turn-helix" evidence="3">
    <location>
        <begin position="478"/>
        <end position="536"/>
    </location>
</feature>
<dbReference type="eggNOG" id="COG2508">
    <property type="taxonomic scope" value="Bacteria"/>
</dbReference>
<keyword evidence="6" id="KW-1185">Reference proteome</keyword>
<evidence type="ECO:0000313" key="5">
    <source>
        <dbReference type="EMBL" id="ADL51875.1"/>
    </source>
</evidence>
<dbReference type="EMBL" id="CP002160">
    <property type="protein sequence ID" value="ADL51875.1"/>
    <property type="molecule type" value="Genomic_DNA"/>
</dbReference>
<organism evidence="5 6">
    <name type="scientific">Clostridium cellulovorans (strain ATCC 35296 / DSM 3052 / OCM 3 / 743B)</name>
    <dbReference type="NCBI Taxonomy" id="573061"/>
    <lineage>
        <taxon>Bacteria</taxon>
        <taxon>Bacillati</taxon>
        <taxon>Bacillota</taxon>
        <taxon>Clostridia</taxon>
        <taxon>Eubacteriales</taxon>
        <taxon>Clostridiaceae</taxon>
        <taxon>Clostridium</taxon>
    </lineage>
</organism>
<dbReference type="AlphaFoldDB" id="D9SN09"/>
<reference evidence="5 6" key="1">
    <citation type="submission" date="2010-08" db="EMBL/GenBank/DDBJ databases">
        <title>Complete sequence of Clostridium cellulovorans 743B.</title>
        <authorList>
            <consortium name="US DOE Joint Genome Institute"/>
            <person name="Lucas S."/>
            <person name="Copeland A."/>
            <person name="Lapidus A."/>
            <person name="Cheng J.-F."/>
            <person name="Bruce D."/>
            <person name="Goodwin L."/>
            <person name="Pitluck S."/>
            <person name="Chertkov O."/>
            <person name="Detter J.C."/>
            <person name="Han C."/>
            <person name="Tapia R."/>
            <person name="Land M."/>
            <person name="Hauser L."/>
            <person name="Chang Y.-J."/>
            <person name="Jeffries C."/>
            <person name="Kyrpides N."/>
            <person name="Ivanova N."/>
            <person name="Mikhailova N."/>
            <person name="Hemme C.L."/>
            <person name="Woyke T."/>
        </authorList>
    </citation>
    <scope>NUCLEOTIDE SEQUENCE [LARGE SCALE GENOMIC DNA]</scope>
    <source>
        <strain evidence="6">ATCC 35296 / DSM 3052 / OCM 3 / 743B</strain>
    </source>
</reference>
<dbReference type="Pfam" id="PF07905">
    <property type="entry name" value="PucR"/>
    <property type="match status" value="1"/>
</dbReference>
<evidence type="ECO:0000313" key="6">
    <source>
        <dbReference type="Proteomes" id="UP000002730"/>
    </source>
</evidence>
<dbReference type="KEGG" id="ccb:Clocel_2132"/>
<gene>
    <name evidence="5" type="ordered locus">Clocel_2132</name>
</gene>
<dbReference type="InterPro" id="IPR042070">
    <property type="entry name" value="PucR_C-HTH_sf"/>
</dbReference>
<proteinExistence type="inferred from homology"/>
<dbReference type="PANTHER" id="PTHR33744:SF1">
    <property type="entry name" value="DNA-BINDING TRANSCRIPTIONAL ACTIVATOR ADER"/>
    <property type="match status" value="1"/>
</dbReference>
<dbReference type="OrthoDB" id="143422at2"/>
<dbReference type="InterPro" id="IPR025736">
    <property type="entry name" value="PucR_C-HTH_dom"/>
</dbReference>
<dbReference type="Gene3D" id="1.10.10.2840">
    <property type="entry name" value="PucR C-terminal helix-turn-helix domain"/>
    <property type="match status" value="1"/>
</dbReference>
<protein>
    <submittedName>
        <fullName evidence="5">Transcriptional regulator, CdaR</fullName>
    </submittedName>
</protein>
<comment type="similarity">
    <text evidence="1">Belongs to the CdaR family.</text>
</comment>
<dbReference type="InterPro" id="IPR051448">
    <property type="entry name" value="CdaR-like_regulators"/>
</dbReference>
<evidence type="ECO:0000259" key="4">
    <source>
        <dbReference type="Pfam" id="PF17853"/>
    </source>
</evidence>
<feature type="domain" description="Purine catabolism PurC-like" evidence="2">
    <location>
        <begin position="10"/>
        <end position="125"/>
    </location>
</feature>
<accession>D9SN09</accession>
<dbReference type="STRING" id="573061.Clocel_2132"/>
<dbReference type="InterPro" id="IPR012914">
    <property type="entry name" value="PucR_dom"/>
</dbReference>
<sequence length="544" mass="62221">MKINRLIMSDVLNICSMDKSILAAGSGGLNNIVYNVKMVSDYKTISEITEGTFLLITSNTLALSSAKEFITACSMKKVAGIGIKKSEYDHIAIDEIVNLANGLNIPLINIVPTTSFSSIVSEIFNLQSKLTYNFQKIYDKLMDLMLNGANIEKIVDVLAQIIEKPILISLEIPKSEISNFHFIEKKFEDTLLKSARTYNSTHITDNSNTLFQKSAEFIDDAYVNKYVKAIVINNISYGHLFIWSFESPLDSLDFSIINNILVPIQNELVKKVSVLEIENSHKKNFLDNLLSKDLKTREKALEITNEFHLDRDNSFIAFSITLEKNQSLYSTKKQLIPKLFYYVENLIRKKGIIGLVANDCQSVYFILSFNQSEDIKNQIEDFCKSLENTLIENFQTLDYKIGVGRCYEGLENVRCSYEEAKNSIGIGNRLNKKSMIFYDKLGVYTLLCHDGLNNELELFYNNTIKKLVDHDKKKSTELVKTLEVYFQCNGNLNKIAKVLFTHYNTILYRINRINEITGMDIKNEENRLNLEIALRIMHMLKVPC</sequence>
<dbReference type="PANTHER" id="PTHR33744">
    <property type="entry name" value="CARBOHYDRATE DIACID REGULATOR"/>
    <property type="match status" value="1"/>
</dbReference>
<evidence type="ECO:0000259" key="2">
    <source>
        <dbReference type="Pfam" id="PF07905"/>
    </source>
</evidence>
<evidence type="ECO:0000256" key="1">
    <source>
        <dbReference type="ARBA" id="ARBA00006754"/>
    </source>
</evidence>
<evidence type="ECO:0000259" key="3">
    <source>
        <dbReference type="Pfam" id="PF13556"/>
    </source>
</evidence>
<dbReference type="InterPro" id="IPR041522">
    <property type="entry name" value="CdaR_GGDEF"/>
</dbReference>